<dbReference type="RefSeq" id="WP_380966091.1">
    <property type="nucleotide sequence ID" value="NZ_JBHTCO010000014.1"/>
</dbReference>
<keyword evidence="2" id="KW-1185">Reference proteome</keyword>
<proteinExistence type="predicted"/>
<name>A0ABW2PY07_9BACL</name>
<comment type="caution">
    <text evidence="1">The sequence shown here is derived from an EMBL/GenBank/DDBJ whole genome shotgun (WGS) entry which is preliminary data.</text>
</comment>
<reference evidence="2" key="1">
    <citation type="journal article" date="2019" name="Int. J. Syst. Evol. Microbiol.">
        <title>The Global Catalogue of Microorganisms (GCM) 10K type strain sequencing project: providing services to taxonomists for standard genome sequencing and annotation.</title>
        <authorList>
            <consortium name="The Broad Institute Genomics Platform"/>
            <consortium name="The Broad Institute Genome Sequencing Center for Infectious Disease"/>
            <person name="Wu L."/>
            <person name="Ma J."/>
        </authorList>
    </citation>
    <scope>NUCLEOTIDE SEQUENCE [LARGE SCALE GENOMIC DNA]</scope>
    <source>
        <strain evidence="2">CGMCC 1.16305</strain>
    </source>
</reference>
<evidence type="ECO:0000313" key="1">
    <source>
        <dbReference type="EMBL" id="MFC7393577.1"/>
    </source>
</evidence>
<dbReference type="EMBL" id="JBHTCO010000014">
    <property type="protein sequence ID" value="MFC7393577.1"/>
    <property type="molecule type" value="Genomic_DNA"/>
</dbReference>
<accession>A0ABW2PY07</accession>
<organism evidence="1 2">
    <name type="scientific">Scopulibacillus cellulosilyticus</name>
    <dbReference type="NCBI Taxonomy" id="2665665"/>
    <lineage>
        <taxon>Bacteria</taxon>
        <taxon>Bacillati</taxon>
        <taxon>Bacillota</taxon>
        <taxon>Bacilli</taxon>
        <taxon>Bacillales</taxon>
        <taxon>Sporolactobacillaceae</taxon>
        <taxon>Scopulibacillus</taxon>
    </lineage>
</organism>
<sequence>MIDHKQPYFTMFDNRFPSFQGQGDIHPTPYDAPFVGASSYSHISTPWTDGLISPSGYEASLPSRPPGSSAGQGIGMSWNHLYHRFQQLEKENENNKKMLKVFGKRLNIIEQRLGIPAPPFEFN</sequence>
<evidence type="ECO:0000313" key="2">
    <source>
        <dbReference type="Proteomes" id="UP001596505"/>
    </source>
</evidence>
<gene>
    <name evidence="1" type="ORF">ACFQRG_11490</name>
</gene>
<dbReference type="Proteomes" id="UP001596505">
    <property type="component" value="Unassembled WGS sequence"/>
</dbReference>
<protein>
    <submittedName>
        <fullName evidence="1">Uncharacterized protein</fullName>
    </submittedName>
</protein>